<evidence type="ECO:0000313" key="2">
    <source>
        <dbReference type="EMBL" id="RNB90341.1"/>
    </source>
</evidence>
<dbReference type="AlphaFoldDB" id="A0A3M8DSB2"/>
<evidence type="ECO:0000313" key="3">
    <source>
        <dbReference type="Proteomes" id="UP000271031"/>
    </source>
</evidence>
<dbReference type="InterPro" id="IPR011990">
    <property type="entry name" value="TPR-like_helical_dom_sf"/>
</dbReference>
<sequence length="245" mass="28788">MAINLDALFDRKWTCHACETTFVSQRVRSNQLQLLKRDSDFCTHYKEQRLNPILYTVTVCPSCGYSFTDQFSNYLPPHVKKRIQDNITSKWTPKEFGGIRGYEEAIASYKLAIYTAILKEEAYCVKAGLYLRLAWLYRFVDKPEEEQRFLQLSVGEYEKSFTHSDFVNKDKDMSETRMLYLIGELMRRIEQYDKAILYFSKTVEMKNRTIESGIINMARDQWSVAREEYKAKKAASLEMNEAQSS</sequence>
<name>A0A3M8DSB2_9BACL</name>
<keyword evidence="3" id="KW-1185">Reference proteome</keyword>
<dbReference type="EMBL" id="RHHQ01000007">
    <property type="protein sequence ID" value="RNB90341.1"/>
    <property type="molecule type" value="Genomic_DNA"/>
</dbReference>
<dbReference type="Pfam" id="PF09986">
    <property type="entry name" value="DUF2225"/>
    <property type="match status" value="1"/>
</dbReference>
<proteinExistence type="predicted"/>
<protein>
    <submittedName>
        <fullName evidence="2">DUF2225 domain-containing protein</fullName>
    </submittedName>
</protein>
<comment type="caution">
    <text evidence="2">The sequence shown here is derived from an EMBL/GenBank/DDBJ whole genome shotgun (WGS) entry which is preliminary data.</text>
</comment>
<dbReference type="SUPFAM" id="SSF48452">
    <property type="entry name" value="TPR-like"/>
    <property type="match status" value="1"/>
</dbReference>
<reference evidence="2 3" key="1">
    <citation type="submission" date="2018-10" db="EMBL/GenBank/DDBJ databases">
        <title>Phylogenomics of Brevibacillus.</title>
        <authorList>
            <person name="Dunlap C."/>
        </authorList>
    </citation>
    <scope>NUCLEOTIDE SEQUENCE [LARGE SCALE GENOMIC DNA]</scope>
    <source>
        <strain evidence="2 3">JCM 15716</strain>
    </source>
</reference>
<dbReference type="InterPro" id="IPR018708">
    <property type="entry name" value="DUF2225"/>
</dbReference>
<dbReference type="OrthoDB" id="9780343at2"/>
<dbReference type="PROSITE" id="PS50005">
    <property type="entry name" value="TPR"/>
    <property type="match status" value="1"/>
</dbReference>
<dbReference type="Proteomes" id="UP000271031">
    <property type="component" value="Unassembled WGS sequence"/>
</dbReference>
<organism evidence="2 3">
    <name type="scientific">Brevibacillus fluminis</name>
    <dbReference type="NCBI Taxonomy" id="511487"/>
    <lineage>
        <taxon>Bacteria</taxon>
        <taxon>Bacillati</taxon>
        <taxon>Bacillota</taxon>
        <taxon>Bacilli</taxon>
        <taxon>Bacillales</taxon>
        <taxon>Paenibacillaceae</taxon>
        <taxon>Brevibacillus</taxon>
    </lineage>
</organism>
<evidence type="ECO:0000256" key="1">
    <source>
        <dbReference type="PROSITE-ProRule" id="PRU00339"/>
    </source>
</evidence>
<dbReference type="RefSeq" id="WP_122917269.1">
    <property type="nucleotide sequence ID" value="NZ_RHHQ01000007.1"/>
</dbReference>
<accession>A0A3M8DSB2</accession>
<keyword evidence="1" id="KW-0802">TPR repeat</keyword>
<dbReference type="InterPro" id="IPR019734">
    <property type="entry name" value="TPR_rpt"/>
</dbReference>
<feature type="repeat" description="TPR" evidence="1">
    <location>
        <begin position="176"/>
        <end position="209"/>
    </location>
</feature>
<gene>
    <name evidence="2" type="ORF">EDM56_07445</name>
</gene>
<dbReference type="Gene3D" id="1.25.40.10">
    <property type="entry name" value="Tetratricopeptide repeat domain"/>
    <property type="match status" value="1"/>
</dbReference>